<name>A0A6I8NUH1_ORNAN</name>
<evidence type="ECO:0000256" key="1">
    <source>
        <dbReference type="SAM" id="MobiDB-lite"/>
    </source>
</evidence>
<dbReference type="Bgee" id="ENSOANG00000042946">
    <property type="expression patterns" value="Expressed in heart and 4 other cell types or tissues"/>
</dbReference>
<dbReference type="GO" id="GO:0019276">
    <property type="term" value="P:UDP-N-acetylgalactosamine metabolic process"/>
    <property type="evidence" value="ECO:0000318"/>
    <property type="project" value="GO_Central"/>
</dbReference>
<dbReference type="InterPro" id="IPR029044">
    <property type="entry name" value="Nucleotide-diphossugar_trans"/>
</dbReference>
<dbReference type="GO" id="GO:0008376">
    <property type="term" value="F:acetylgalactosaminyltransferase activity"/>
    <property type="evidence" value="ECO:0000318"/>
    <property type="project" value="GO_Central"/>
</dbReference>
<dbReference type="CDD" id="cd00761">
    <property type="entry name" value="Glyco_tranf_GTA_type"/>
    <property type="match status" value="1"/>
</dbReference>
<protein>
    <submittedName>
        <fullName evidence="3">Beta-1,4-N-acetyl-galactosaminyltransferase 2 (SID blood group)</fullName>
    </submittedName>
</protein>
<feature type="domain" description="Glycosyltransferase 2-like" evidence="2">
    <location>
        <begin position="225"/>
        <end position="331"/>
    </location>
</feature>
<feature type="region of interest" description="Disordered" evidence="1">
    <location>
        <begin position="17"/>
        <end position="39"/>
    </location>
</feature>
<dbReference type="PANTHER" id="PTHR15046:SF2">
    <property type="entry name" value="BETA-1,4 N-ACETYLGALACTOSAMINYLTRANSFERASE 2"/>
    <property type="match status" value="1"/>
</dbReference>
<dbReference type="Pfam" id="PF00535">
    <property type="entry name" value="Glycos_transf_2"/>
    <property type="match status" value="1"/>
</dbReference>
<dbReference type="SUPFAM" id="SSF53448">
    <property type="entry name" value="Nucleotide-diphospho-sugar transferases"/>
    <property type="match status" value="1"/>
</dbReference>
<dbReference type="InterPro" id="IPR001173">
    <property type="entry name" value="Glyco_trans_2-like"/>
</dbReference>
<reference evidence="3" key="2">
    <citation type="submission" date="2025-08" db="UniProtKB">
        <authorList>
            <consortium name="Ensembl"/>
        </authorList>
    </citation>
    <scope>IDENTIFICATION</scope>
    <source>
        <strain evidence="3">Glennie</strain>
    </source>
</reference>
<organism evidence="3 4">
    <name type="scientific">Ornithorhynchus anatinus</name>
    <name type="common">Duckbill platypus</name>
    <dbReference type="NCBI Taxonomy" id="9258"/>
    <lineage>
        <taxon>Eukaryota</taxon>
        <taxon>Metazoa</taxon>
        <taxon>Chordata</taxon>
        <taxon>Craniata</taxon>
        <taxon>Vertebrata</taxon>
        <taxon>Euteleostomi</taxon>
        <taxon>Mammalia</taxon>
        <taxon>Monotremata</taxon>
        <taxon>Ornithorhynchidae</taxon>
        <taxon>Ornithorhynchus</taxon>
    </lineage>
</organism>
<evidence type="ECO:0000313" key="3">
    <source>
        <dbReference type="Ensembl" id="ENSOANP00000044717.1"/>
    </source>
</evidence>
<keyword evidence="4" id="KW-1185">Reference proteome</keyword>
<dbReference type="PANTHER" id="PTHR15046">
    <property type="entry name" value="GLYCO_TRANS_2-LIKE DOMAIN-CONTAINING PROTEIN"/>
    <property type="match status" value="1"/>
</dbReference>
<dbReference type="GO" id="GO:0022408">
    <property type="term" value="P:negative regulation of cell-cell adhesion"/>
    <property type="evidence" value="ECO:0007669"/>
    <property type="project" value="Ensembl"/>
</dbReference>
<dbReference type="Gene3D" id="3.90.550.10">
    <property type="entry name" value="Spore Coat Polysaccharide Biosynthesis Protein SpsA, Chain A"/>
    <property type="match status" value="1"/>
</dbReference>
<dbReference type="Ensembl" id="ENSOANT00000068056.1">
    <property type="protein sequence ID" value="ENSOANP00000044717.1"/>
    <property type="gene ID" value="ENSOANG00000042946.1"/>
</dbReference>
<sequence length="468" mass="52550">ALSVGFLVWISWEPQQSERPQPRIDSSGKPSGPPDPGRLKLLPTEKHNQLFRYNGLWLFPKKQCECQNVNRPGNYNYQDAYSPSDVEAVKARRQREFQHFQRREGLPRPPVLVAQPNLPFSYPIFGVEVMPLHTVLIPGGRAGDRSLASLGTFNSLADTPDHVLLNFILQHVTYTSTVFRLSAVDIVSVELGSWVARFPVTIRHPITPILYDPGPERKISSLVTVATKTFLRYPRLQVLLRSIRVHYPDLRVIVADDNAQPEKIDDPLVDQYTMPFGKGWFAGRNLAVSQVTTKYVLWVDDDYIFTNDTKIDRLVDVLENTDLDVVGGRVGGNQFQFKLLLEPGEDGDCIHWRAGSFHPLPGFPSCGVTSGVVNFFLAHTHKLLSVGFGPKLQRVAHSEFFIDGLGSLLVGSCSDVSIGHQPKNPISDPKEAAAERSYGGFRANTREQVRFKLALHFFKNHLKCFTRG</sequence>
<dbReference type="OMA" id="GDCIHRR"/>
<reference evidence="3 4" key="1">
    <citation type="journal article" date="2008" name="Nature">
        <title>Genome analysis of the platypus reveals unique signatures of evolution.</title>
        <authorList>
            <person name="Warren W.C."/>
            <person name="Hillier L.W."/>
            <person name="Marshall Graves J.A."/>
            <person name="Birney E."/>
            <person name="Ponting C.P."/>
            <person name="Grutzner F."/>
            <person name="Belov K."/>
            <person name="Miller W."/>
            <person name="Clarke L."/>
            <person name="Chinwalla A.T."/>
            <person name="Yang S.P."/>
            <person name="Heger A."/>
            <person name="Locke D.P."/>
            <person name="Miethke P."/>
            <person name="Waters P.D."/>
            <person name="Veyrunes F."/>
            <person name="Fulton L."/>
            <person name="Fulton B."/>
            <person name="Graves T."/>
            <person name="Wallis J."/>
            <person name="Puente X.S."/>
            <person name="Lopez-Otin C."/>
            <person name="Ordonez G.R."/>
            <person name="Eichler E.E."/>
            <person name="Chen L."/>
            <person name="Cheng Z."/>
            <person name="Deakin J.E."/>
            <person name="Alsop A."/>
            <person name="Thompson K."/>
            <person name="Kirby P."/>
            <person name="Papenfuss A.T."/>
            <person name="Wakefield M.J."/>
            <person name="Olender T."/>
            <person name="Lancet D."/>
            <person name="Huttley G.A."/>
            <person name="Smit A.F."/>
            <person name="Pask A."/>
            <person name="Temple-Smith P."/>
            <person name="Batzer M.A."/>
            <person name="Walker J.A."/>
            <person name="Konkel M.K."/>
            <person name="Harris R.S."/>
            <person name="Whittington C.M."/>
            <person name="Wong E.S."/>
            <person name="Gemmell N.J."/>
            <person name="Buschiazzo E."/>
            <person name="Vargas Jentzsch I.M."/>
            <person name="Merkel A."/>
            <person name="Schmitz J."/>
            <person name="Zemann A."/>
            <person name="Churakov G."/>
            <person name="Kriegs J.O."/>
            <person name="Brosius J."/>
            <person name="Murchison E.P."/>
            <person name="Sachidanandam R."/>
            <person name="Smith C."/>
            <person name="Hannon G.J."/>
            <person name="Tsend-Ayush E."/>
            <person name="McMillan D."/>
            <person name="Attenborough R."/>
            <person name="Rens W."/>
            <person name="Ferguson-Smith M."/>
            <person name="Lefevre C.M."/>
            <person name="Sharp J.A."/>
            <person name="Nicholas K.R."/>
            <person name="Ray D.A."/>
            <person name="Kube M."/>
            <person name="Reinhardt R."/>
            <person name="Pringle T.H."/>
            <person name="Taylor J."/>
            <person name="Jones R.C."/>
            <person name="Nixon B."/>
            <person name="Dacheux J.L."/>
            <person name="Niwa H."/>
            <person name="Sekita Y."/>
            <person name="Huang X."/>
            <person name="Stark A."/>
            <person name="Kheradpour P."/>
            <person name="Kellis M."/>
            <person name="Flicek P."/>
            <person name="Chen Y."/>
            <person name="Webber C."/>
            <person name="Hardison R."/>
            <person name="Nelson J."/>
            <person name="Hallsworth-Pepin K."/>
            <person name="Delehaunty K."/>
            <person name="Markovic C."/>
            <person name="Minx P."/>
            <person name="Feng Y."/>
            <person name="Kremitzki C."/>
            <person name="Mitreva M."/>
            <person name="Glasscock J."/>
            <person name="Wylie T."/>
            <person name="Wohldmann P."/>
            <person name="Thiru P."/>
            <person name="Nhan M.N."/>
            <person name="Pohl C.S."/>
            <person name="Smith S.M."/>
            <person name="Hou S."/>
            <person name="Nefedov M."/>
            <person name="de Jong P.J."/>
            <person name="Renfree M.B."/>
            <person name="Mardis E.R."/>
            <person name="Wilson R.K."/>
        </authorList>
    </citation>
    <scope>NUCLEOTIDE SEQUENCE [LARGE SCALE GENOMIC DNA]</scope>
    <source>
        <strain evidence="3 4">Glennie</strain>
    </source>
</reference>
<dbReference type="FunCoup" id="A0A6I8NUH1">
    <property type="interactions" value="47"/>
</dbReference>
<dbReference type="GeneTree" id="ENSGT00390000006679"/>
<dbReference type="InParanoid" id="A0A6I8NUH1"/>
<evidence type="ECO:0000259" key="2">
    <source>
        <dbReference type="Pfam" id="PF00535"/>
    </source>
</evidence>
<dbReference type="Proteomes" id="UP000002279">
    <property type="component" value="Chromosome 11"/>
</dbReference>
<proteinExistence type="predicted"/>
<dbReference type="AlphaFoldDB" id="A0A6I8NUH1"/>
<dbReference type="GO" id="GO:0006047">
    <property type="term" value="P:UDP-N-acetylglucosamine metabolic process"/>
    <property type="evidence" value="ECO:0000318"/>
    <property type="project" value="GO_Central"/>
</dbReference>
<accession>A0A6I8NUH1</accession>
<reference evidence="3" key="3">
    <citation type="submission" date="2025-09" db="UniProtKB">
        <authorList>
            <consortium name="Ensembl"/>
        </authorList>
    </citation>
    <scope>IDENTIFICATION</scope>
    <source>
        <strain evidence="3">Glennie</strain>
    </source>
</reference>
<gene>
    <name evidence="3" type="primary">B4GALNT2</name>
</gene>
<evidence type="ECO:0000313" key="4">
    <source>
        <dbReference type="Proteomes" id="UP000002279"/>
    </source>
</evidence>